<gene>
    <name evidence="3" type="ORF">DJ017_18095</name>
</gene>
<name>A0A328AAH4_9CAUL</name>
<dbReference type="Proteomes" id="UP000249254">
    <property type="component" value="Unassembled WGS sequence"/>
</dbReference>
<evidence type="ECO:0000313" key="4">
    <source>
        <dbReference type="Proteomes" id="UP000249254"/>
    </source>
</evidence>
<dbReference type="PIRSF" id="PIRSF031900">
    <property type="entry name" value="UCP031900"/>
    <property type="match status" value="1"/>
</dbReference>
<reference evidence="4" key="1">
    <citation type="submission" date="2018-05" db="EMBL/GenBank/DDBJ databases">
        <authorList>
            <person name="Li X."/>
        </authorList>
    </citation>
    <scope>NUCLEOTIDE SEQUENCE [LARGE SCALE GENOMIC DNA]</scope>
    <source>
        <strain evidence="4">LX32</strain>
    </source>
</reference>
<dbReference type="AlphaFoldDB" id="A0A328AAH4"/>
<accession>A0A328AAH4</accession>
<dbReference type="InterPro" id="IPR014567">
    <property type="entry name" value="UCP031900"/>
</dbReference>
<evidence type="ECO:0000259" key="2">
    <source>
        <dbReference type="Pfam" id="PF13449"/>
    </source>
</evidence>
<dbReference type="OrthoDB" id="9798693at2"/>
<dbReference type="PROSITE" id="PS51257">
    <property type="entry name" value="PROKAR_LIPOPROTEIN"/>
    <property type="match status" value="1"/>
</dbReference>
<feature type="chain" id="PRO_5016317250" description="Phytase-like domain-containing protein" evidence="1">
    <location>
        <begin position="22"/>
        <end position="327"/>
    </location>
</feature>
<sequence length="327" mass="35182">MRLGWGALAAALALAACAPQAPLPEHPLPYGAPIRIDAQPVPLNPADPRQDRIGDFAYAGGLLLTSRDTARLHGLSDLKVWPDGRLLAEGDEGDQLTARLVLDAHGRPQGLAEAHLTAIKGEDGVELHAKGDREADSEGVADLPNGDRLVSFEQHDRILLYPKAGGPPRPAPYPQIRYVFNKGMEALVADPSVAPDAYRVGIEATGETFLCRVSTSCTATGRIDLEGLELSGMDLLPGGRTAYLLRGYSALRGNVIRLKVVDRAGAVLDEMEIKRPLTVDNFEGVAAVPQGSGKIRFYLISDDNFGTYNGLPTDQKTYLLAFDWTPR</sequence>
<evidence type="ECO:0000313" key="3">
    <source>
        <dbReference type="EMBL" id="RAK51743.1"/>
    </source>
</evidence>
<feature type="signal peptide" evidence="1">
    <location>
        <begin position="1"/>
        <end position="21"/>
    </location>
</feature>
<dbReference type="EMBL" id="QFYQ01000002">
    <property type="protein sequence ID" value="RAK51743.1"/>
    <property type="molecule type" value="Genomic_DNA"/>
</dbReference>
<keyword evidence="1" id="KW-0732">Signal</keyword>
<dbReference type="RefSeq" id="WP_111530305.1">
    <property type="nucleotide sequence ID" value="NZ_JBHRSG010000003.1"/>
</dbReference>
<dbReference type="Pfam" id="PF13449">
    <property type="entry name" value="Phytase-like"/>
    <property type="match status" value="1"/>
</dbReference>
<keyword evidence="4" id="KW-1185">Reference proteome</keyword>
<proteinExistence type="predicted"/>
<feature type="domain" description="Phytase-like" evidence="2">
    <location>
        <begin position="71"/>
        <end position="305"/>
    </location>
</feature>
<dbReference type="InterPro" id="IPR027372">
    <property type="entry name" value="Phytase-like_dom"/>
</dbReference>
<protein>
    <recommendedName>
        <fullName evidence="2">Phytase-like domain-containing protein</fullName>
    </recommendedName>
</protein>
<organism evidence="3 4">
    <name type="scientific">Phenylobacterium soli</name>
    <dbReference type="NCBI Taxonomy" id="2170551"/>
    <lineage>
        <taxon>Bacteria</taxon>
        <taxon>Pseudomonadati</taxon>
        <taxon>Pseudomonadota</taxon>
        <taxon>Alphaproteobacteria</taxon>
        <taxon>Caulobacterales</taxon>
        <taxon>Caulobacteraceae</taxon>
        <taxon>Phenylobacterium</taxon>
    </lineage>
</organism>
<evidence type="ECO:0000256" key="1">
    <source>
        <dbReference type="SAM" id="SignalP"/>
    </source>
</evidence>
<comment type="caution">
    <text evidence="3">The sequence shown here is derived from an EMBL/GenBank/DDBJ whole genome shotgun (WGS) entry which is preliminary data.</text>
</comment>